<feature type="domain" description="Tudor" evidence="2">
    <location>
        <begin position="788"/>
        <end position="844"/>
    </location>
</feature>
<dbReference type="InterPro" id="IPR002999">
    <property type="entry name" value="Tudor"/>
</dbReference>
<feature type="domain" description="Tudor" evidence="2">
    <location>
        <begin position="1326"/>
        <end position="1384"/>
    </location>
</feature>
<proteinExistence type="evidence at transcript level"/>
<dbReference type="Gene3D" id="2.40.50.90">
    <property type="match status" value="5"/>
</dbReference>
<organism evidence="3">
    <name type="scientific">Monopterus albus</name>
    <name type="common">Swamp eel</name>
    <dbReference type="NCBI Taxonomy" id="43700"/>
    <lineage>
        <taxon>Eukaryota</taxon>
        <taxon>Metazoa</taxon>
        <taxon>Chordata</taxon>
        <taxon>Craniata</taxon>
        <taxon>Vertebrata</taxon>
        <taxon>Euteleostomi</taxon>
        <taxon>Actinopterygii</taxon>
        <taxon>Neopterygii</taxon>
        <taxon>Teleostei</taxon>
        <taxon>Neoteleostei</taxon>
        <taxon>Acanthomorphata</taxon>
        <taxon>Anabantaria</taxon>
        <taxon>Synbranchiformes</taxon>
        <taxon>Synbranchidae</taxon>
        <taxon>Monopterus</taxon>
    </lineage>
</organism>
<evidence type="ECO:0000259" key="2">
    <source>
        <dbReference type="PROSITE" id="PS50304"/>
    </source>
</evidence>
<evidence type="ECO:0000256" key="1">
    <source>
        <dbReference type="SAM" id="MobiDB-lite"/>
    </source>
</evidence>
<dbReference type="PROSITE" id="PS50304">
    <property type="entry name" value="TUDOR"/>
    <property type="match status" value="5"/>
</dbReference>
<feature type="domain" description="Tudor" evidence="2">
    <location>
        <begin position="1096"/>
        <end position="1154"/>
    </location>
</feature>
<protein>
    <submittedName>
        <fullName evidence="3">Tdrd6l</fullName>
    </submittedName>
</protein>
<sequence>MCSIPGLPTAGSEVLVLITRVNLNSSRGLAELWVNMDDGRKYIYEQMREEIQIPKRKFYGSEGKPGGHCLVCINDTWHRARILSLQSETYSVFLIDQGQPHIATREDLAWGHSDSFLLPPEIESCILANILSLENNCPERATKFLKSLPGKRFKGLVHHVLMPYRRILIDIPILSKHMCNFGVAKKIPGDKFKGLAKKCLELPKGETSEADHVKEEQTLNVSCQLEKHDQYFYPELLADIFEIVKVTEVIHPHHIFCKLQIFSKAEKILSEQIHQHYEEGSDFGDVRPETCGDSCAARVNGRWHRSLLKQNIVNNDGVVEVLHVDEGKTELVPVRDIRPLHGKFLRMPVVTYLCSLDGVKDNGTGWTTDQSDYLKSLLLNQTFVARFNHHNISQDVYYVTLYAADATCVNSRFLEKAGLFPPSKNEQDSNVQNEPIPLPLLISLGEEQCFDVQNQVNVNGDSQEETLPSTKNLAIDGRTYDVPTSGANDLHIERSSEHQDSLIHSNRVVPTGFPSEVHNACDDSEFTVESSVSVKVSCIESQQKFRCQSTEHNDALKLLMQDLQNHYESAHPQSLVDSIYVARNRDNGMWYRARIIKGDDSPAVDVKFIDYGETRRILLHDLCPIDPAFLRLNAQAFQCCLFNQKSPSKPSAVSCTDASLAEFQKFVDSGASSNTELKCTVEDVASDEEGLPLNVVDTETPHDSVCKVLAQNCAQAKAHVQLPSKVPSDAYNYSTYNIEVGGKEKVRVTSSESVNHFYCQLHRNSHLYDKVMESVKQLTGQPECRDHPLKPNSICFARYTDDQWYRGQIVEMSPKPKVHFVDYGDTLALNKSDIRPFPSEESIARSVPVLAVPLALFDVPGEVTQEVNQWFADHTVEHNFTISVVAKAAKGKLIVEMFERSLNVNVKVREKISKMAQQKSTGLDQKTDQQLSNRSEWASVPNEDCFTHELMNVPVMKMTEQNKVHSNKGVIARDEPKMSSQSPTVRVPETEHGKTPVEEEQPTLDVILKDKRTVTQGSHSNSEITQISLLCPEENMKIYNYKWPNSCQNKTQEAYASCIVGPHYFWCQYANTEELNMSRPLQEAGQAQQDIMFPETLDPGSPCLALFSDDNQWYRAQVMQRTGNTLHVLFVDYGNESDVDIKNVRSLPPSLLEKAPKAFLCSLDGFDESRGFWNDDVYDDFYSLLVDKPLSVTTFNMEKHSEIEVPRYAVKIECDNLVINSLLQKYWNPSSMGCAKTEMAQTETFLQGGQTELKKTNLNVGKGNLNTCVYKKPNISKNETLEVYASCIVEPHFFWCQYANTEDLSKVSVFAQEAGHAQQDMMFPDTLHPGSPCLALFSSDNQWYRAQVIKRTGDTLHVLFTDYGNESDVNIKNVRSLPQHLLEMDPRAFLCSLNGFDESTGSWDDDVYDDFYNLLVDKPLRVTVFTVKDHSGMAVSQYTVEVECEGVVVNTLMKKYWKGLGTEHALARRVESVDQNETRTMGQSVGD</sequence>
<dbReference type="InterPro" id="IPR050621">
    <property type="entry name" value="Tudor_domain_containing"/>
</dbReference>
<dbReference type="SUPFAM" id="SSF63748">
    <property type="entry name" value="Tudor/PWWP/MBT"/>
    <property type="match status" value="6"/>
</dbReference>
<dbReference type="EMBL" id="KY421598">
    <property type="protein sequence ID" value="AUR33455.1"/>
    <property type="molecule type" value="mRNA"/>
</dbReference>
<dbReference type="Gene3D" id="2.30.30.140">
    <property type="match status" value="6"/>
</dbReference>
<evidence type="ECO:0000313" key="3">
    <source>
        <dbReference type="EMBL" id="AUR33455.1"/>
    </source>
</evidence>
<dbReference type="Pfam" id="PF00567">
    <property type="entry name" value="TUDOR"/>
    <property type="match status" value="6"/>
</dbReference>
<dbReference type="PANTHER" id="PTHR22948">
    <property type="entry name" value="TUDOR DOMAIN CONTAINING PROTEIN"/>
    <property type="match status" value="1"/>
</dbReference>
<dbReference type="PANTHER" id="PTHR22948:SF15">
    <property type="entry name" value="TUDOR DOMAIN-CONTAINING PROTEIN 6"/>
    <property type="match status" value="1"/>
</dbReference>
<accession>A0A2K9QLB0</accession>
<dbReference type="FunFam" id="2.30.30.140:FF:000018">
    <property type="entry name" value="Serine/threonine-protein kinase 31"/>
    <property type="match status" value="2"/>
</dbReference>
<feature type="domain" description="Tudor" evidence="2">
    <location>
        <begin position="573"/>
        <end position="632"/>
    </location>
</feature>
<feature type="domain" description="Tudor" evidence="2">
    <location>
        <begin position="288"/>
        <end position="347"/>
    </location>
</feature>
<dbReference type="InterPro" id="IPR035437">
    <property type="entry name" value="SNase_OB-fold_sf"/>
</dbReference>
<reference evidence="3" key="1">
    <citation type="submission" date="2017-01" db="EMBL/GenBank/DDBJ databases">
        <title>Expansion of two multi-Tudor members and contraction of two mono-Tudor members in fish.</title>
        <authorList>
            <person name="Chen F."/>
            <person name="Luo M."/>
            <person name="Lai F."/>
            <person name="Yi M."/>
            <person name="Yu C."/>
            <person name="Cheng H."/>
            <person name="Zhou R."/>
        </authorList>
    </citation>
    <scope>NUCLEOTIDE SEQUENCE</scope>
</reference>
<feature type="compositionally biased region" description="Basic and acidic residues" evidence="1">
    <location>
        <begin position="988"/>
        <end position="997"/>
    </location>
</feature>
<feature type="region of interest" description="Disordered" evidence="1">
    <location>
        <begin position="974"/>
        <end position="999"/>
    </location>
</feature>
<dbReference type="SMART" id="SM00333">
    <property type="entry name" value="TUDOR"/>
    <property type="match status" value="6"/>
</dbReference>
<name>A0A2K9QLB0_MONAL</name>